<comment type="caution">
    <text evidence="16">The sequence shown here is derived from an EMBL/GenBank/DDBJ whole genome shotgun (WGS) entry which is preliminary data.</text>
</comment>
<name>A0A175R3P1_9HYPH</name>
<keyword evidence="10" id="KW-0560">Oxidoreductase</keyword>
<dbReference type="STRING" id="401562.NS365_18410"/>
<keyword evidence="6" id="KW-0432">Leucine biosynthesis</keyword>
<evidence type="ECO:0000256" key="4">
    <source>
        <dbReference type="ARBA" id="ARBA00011738"/>
    </source>
</evidence>
<comment type="cofactor">
    <cofactor evidence="2">
        <name>Mg(2+)</name>
        <dbReference type="ChEBI" id="CHEBI:18420"/>
    </cofactor>
</comment>
<dbReference type="GO" id="GO:0003862">
    <property type="term" value="F:3-isopropylmalate dehydrogenase activity"/>
    <property type="evidence" value="ECO:0007669"/>
    <property type="project" value="UniProtKB-EC"/>
</dbReference>
<dbReference type="GO" id="GO:0000287">
    <property type="term" value="F:magnesium ion binding"/>
    <property type="evidence" value="ECO:0007669"/>
    <property type="project" value="InterPro"/>
</dbReference>
<dbReference type="Gene3D" id="3.40.718.10">
    <property type="entry name" value="Isopropylmalate Dehydrogenase"/>
    <property type="match status" value="1"/>
</dbReference>
<accession>A0A175R3P1</accession>
<dbReference type="GO" id="GO:0051287">
    <property type="term" value="F:NAD binding"/>
    <property type="evidence" value="ECO:0007669"/>
    <property type="project" value="InterPro"/>
</dbReference>
<dbReference type="EMBL" id="LDPZ01000053">
    <property type="protein sequence ID" value="KTQ85827.1"/>
    <property type="molecule type" value="Genomic_DNA"/>
</dbReference>
<keyword evidence="8" id="KW-0479">Metal-binding</keyword>
<dbReference type="GO" id="GO:0009098">
    <property type="term" value="P:L-leucine biosynthetic process"/>
    <property type="evidence" value="ECO:0007669"/>
    <property type="project" value="UniProtKB-KW"/>
</dbReference>
<evidence type="ECO:0000256" key="10">
    <source>
        <dbReference type="ARBA" id="ARBA00023002"/>
    </source>
</evidence>
<comment type="cofactor">
    <cofactor evidence="1">
        <name>Mn(2+)</name>
        <dbReference type="ChEBI" id="CHEBI:29035"/>
    </cofactor>
</comment>
<dbReference type="Proteomes" id="UP000078272">
    <property type="component" value="Unassembled WGS sequence"/>
</dbReference>
<dbReference type="AlphaFoldDB" id="A0A175R3P1"/>
<comment type="similarity">
    <text evidence="3">Belongs to the isocitrate and isopropylmalate dehydrogenases family. LeuB type 1 subfamily.</text>
</comment>
<evidence type="ECO:0000313" key="16">
    <source>
        <dbReference type="EMBL" id="KTQ85827.1"/>
    </source>
</evidence>
<dbReference type="eggNOG" id="COG0473">
    <property type="taxonomic scope" value="Bacteria"/>
</dbReference>
<keyword evidence="12" id="KW-0464">Manganese</keyword>
<dbReference type="RefSeq" id="WP_058636316.1">
    <property type="nucleotide sequence ID" value="NZ_LDPZ01000053.1"/>
</dbReference>
<proteinExistence type="inferred from homology"/>
<evidence type="ECO:0000256" key="11">
    <source>
        <dbReference type="ARBA" id="ARBA00023027"/>
    </source>
</evidence>
<dbReference type="SMART" id="SM01329">
    <property type="entry name" value="Iso_dh"/>
    <property type="match status" value="1"/>
</dbReference>
<evidence type="ECO:0000256" key="5">
    <source>
        <dbReference type="ARBA" id="ARBA00013101"/>
    </source>
</evidence>
<organism evidence="16 17">
    <name type="scientific">Aureimonas ureilytica</name>
    <dbReference type="NCBI Taxonomy" id="401562"/>
    <lineage>
        <taxon>Bacteria</taxon>
        <taxon>Pseudomonadati</taxon>
        <taxon>Pseudomonadota</taxon>
        <taxon>Alphaproteobacteria</taxon>
        <taxon>Hyphomicrobiales</taxon>
        <taxon>Aurantimonadaceae</taxon>
        <taxon>Aureimonas</taxon>
    </lineage>
</organism>
<feature type="domain" description="Isopropylmalate dehydrogenase-like" evidence="15">
    <location>
        <begin position="5"/>
        <end position="356"/>
    </location>
</feature>
<dbReference type="Pfam" id="PF00180">
    <property type="entry name" value="Iso_dh"/>
    <property type="match status" value="1"/>
</dbReference>
<evidence type="ECO:0000259" key="15">
    <source>
        <dbReference type="SMART" id="SM01329"/>
    </source>
</evidence>
<dbReference type="OrthoDB" id="9767905at2"/>
<evidence type="ECO:0000256" key="3">
    <source>
        <dbReference type="ARBA" id="ARBA00008319"/>
    </source>
</evidence>
<evidence type="ECO:0000313" key="17">
    <source>
        <dbReference type="Proteomes" id="UP000078272"/>
    </source>
</evidence>
<comment type="subunit">
    <text evidence="4">Homodimer.</text>
</comment>
<dbReference type="FunFam" id="3.40.718.10:FF:000006">
    <property type="entry name" value="3-isopropylmalate dehydrogenase"/>
    <property type="match status" value="1"/>
</dbReference>
<evidence type="ECO:0000256" key="14">
    <source>
        <dbReference type="ARBA" id="ARBA00033138"/>
    </source>
</evidence>
<dbReference type="PANTHER" id="PTHR43275">
    <property type="entry name" value="D-MALATE DEHYDROGENASE [DECARBOXYLATING]"/>
    <property type="match status" value="1"/>
</dbReference>
<gene>
    <name evidence="16" type="ORF">NS226_19100</name>
</gene>
<keyword evidence="7" id="KW-0028">Amino-acid biosynthesis</keyword>
<keyword evidence="13" id="KW-0100">Branched-chain amino acid biosynthesis</keyword>
<sequence>MKTYTIAVVHGDGIGPEVCRAAVRVVEAALGSASPLAFREYDAGAQHFLATGESFPEASFEGCRQADAILHGAGGLPGVVHPDGTEAGLDFTLRLRFELDLFANIRPIRLYDGVRSPLRDVKAGDIDYVILRENSEGLYAARGGGALLRGEVAIDPLVQTRHGVERIVRKAFELARQSEGAPRDGVRRVTCCDKANVLRSYAFFRSIFDRVAKDYPDIETEHALIDAMAMHLVMRPSHYNVIVTENMFGDILSDLAAATVGGMGMAPSAEVGAHNGFFQAAHGSAPDIAGQGIANPYGTVLSAASMLDWLGHGHSDERLTDGARRIRAAVETCIRDGLLSADIGGSAGTERITAALCEAVAQVPAGR</sequence>
<protein>
    <recommendedName>
        <fullName evidence="5">3-isopropylmalate dehydrogenase</fullName>
        <ecNumber evidence="5">1.1.1.85</ecNumber>
    </recommendedName>
    <alternativeName>
        <fullName evidence="14">3-IPM-DH</fullName>
    </alternativeName>
</protein>
<evidence type="ECO:0000256" key="9">
    <source>
        <dbReference type="ARBA" id="ARBA00022842"/>
    </source>
</evidence>
<evidence type="ECO:0000256" key="1">
    <source>
        <dbReference type="ARBA" id="ARBA00001936"/>
    </source>
</evidence>
<dbReference type="InterPro" id="IPR050501">
    <property type="entry name" value="ICDH/IPMDH"/>
</dbReference>
<dbReference type="PROSITE" id="PS00470">
    <property type="entry name" value="IDH_IMDH"/>
    <property type="match status" value="1"/>
</dbReference>
<dbReference type="InterPro" id="IPR019818">
    <property type="entry name" value="IsoCit/isopropylmalate_DH_CS"/>
</dbReference>
<reference evidence="16 17" key="1">
    <citation type="journal article" date="2016" name="Front. Microbiol.">
        <title>Genomic Resource of Rice Seed Associated Bacteria.</title>
        <authorList>
            <person name="Midha S."/>
            <person name="Bansal K."/>
            <person name="Sharma S."/>
            <person name="Kumar N."/>
            <person name="Patil P.P."/>
            <person name="Chaudhry V."/>
            <person name="Patil P.B."/>
        </authorList>
    </citation>
    <scope>NUCLEOTIDE SEQUENCE [LARGE SCALE GENOMIC DNA]</scope>
    <source>
        <strain evidence="16 17">NS226</strain>
    </source>
</reference>
<dbReference type="EC" id="1.1.1.85" evidence="5"/>
<evidence type="ECO:0000256" key="2">
    <source>
        <dbReference type="ARBA" id="ARBA00001946"/>
    </source>
</evidence>
<evidence type="ECO:0000256" key="7">
    <source>
        <dbReference type="ARBA" id="ARBA00022605"/>
    </source>
</evidence>
<dbReference type="PATRIC" id="fig|401562.3.peg.3932"/>
<evidence type="ECO:0000256" key="12">
    <source>
        <dbReference type="ARBA" id="ARBA00023211"/>
    </source>
</evidence>
<dbReference type="InterPro" id="IPR024084">
    <property type="entry name" value="IsoPropMal-DH-like_dom"/>
</dbReference>
<dbReference type="PANTHER" id="PTHR43275:SF1">
    <property type="entry name" value="D-MALATE DEHYDROGENASE [DECARBOXYLATING]"/>
    <property type="match status" value="1"/>
</dbReference>
<evidence type="ECO:0000256" key="13">
    <source>
        <dbReference type="ARBA" id="ARBA00023304"/>
    </source>
</evidence>
<keyword evidence="11" id="KW-0520">NAD</keyword>
<dbReference type="SUPFAM" id="SSF53659">
    <property type="entry name" value="Isocitrate/Isopropylmalate dehydrogenase-like"/>
    <property type="match status" value="1"/>
</dbReference>
<keyword evidence="9" id="KW-0460">Magnesium</keyword>
<evidence type="ECO:0000256" key="8">
    <source>
        <dbReference type="ARBA" id="ARBA00022723"/>
    </source>
</evidence>
<evidence type="ECO:0000256" key="6">
    <source>
        <dbReference type="ARBA" id="ARBA00022430"/>
    </source>
</evidence>